<protein>
    <recommendedName>
        <fullName evidence="4">Tetratricopeptide SHNi-TPR domain-containing protein</fullName>
    </recommendedName>
</protein>
<evidence type="ECO:0000256" key="1">
    <source>
        <dbReference type="ARBA" id="ARBA00022737"/>
    </source>
</evidence>
<proteinExistence type="predicted"/>
<reference evidence="5 6" key="1">
    <citation type="submission" date="2024-03" db="EMBL/GenBank/DDBJ databases">
        <title>Genome-scale model development and genomic sequencing of the oleaginous clade Lipomyces.</title>
        <authorList>
            <consortium name="Lawrence Berkeley National Laboratory"/>
            <person name="Czajka J.J."/>
            <person name="Han Y."/>
            <person name="Kim J."/>
            <person name="Mondo S.J."/>
            <person name="Hofstad B.A."/>
            <person name="Robles A."/>
            <person name="Haridas S."/>
            <person name="Riley R."/>
            <person name="LaButti K."/>
            <person name="Pangilinan J."/>
            <person name="Andreopoulos W."/>
            <person name="Lipzen A."/>
            <person name="Yan J."/>
            <person name="Wang M."/>
            <person name="Ng V."/>
            <person name="Grigoriev I.V."/>
            <person name="Spatafora J.W."/>
            <person name="Magnuson J.K."/>
            <person name="Baker S.E."/>
            <person name="Pomraning K.R."/>
        </authorList>
    </citation>
    <scope>NUCLEOTIDE SEQUENCE [LARGE SCALE GENOMIC DNA]</scope>
    <source>
        <strain evidence="5 6">Phaff 52-87</strain>
    </source>
</reference>
<dbReference type="Proteomes" id="UP001498771">
    <property type="component" value="Unassembled WGS sequence"/>
</dbReference>
<comment type="caution">
    <text evidence="5">The sequence shown here is derived from an EMBL/GenBank/DDBJ whole genome shotgun (WGS) entry which is preliminary data.</text>
</comment>
<accession>A0ABR1F5X2</accession>
<evidence type="ECO:0000313" key="5">
    <source>
        <dbReference type="EMBL" id="KAK7205187.1"/>
    </source>
</evidence>
<evidence type="ECO:0000313" key="6">
    <source>
        <dbReference type="Proteomes" id="UP001498771"/>
    </source>
</evidence>
<dbReference type="InterPro" id="IPR011990">
    <property type="entry name" value="TPR-like_helical_dom_sf"/>
</dbReference>
<dbReference type="InterPro" id="IPR051730">
    <property type="entry name" value="NASP-like"/>
</dbReference>
<sequence>IERLVATGSRAYGLKKYDEATENFAKACEEYVKENGKDDPNLLFLYGRALFQVAISSSDVLGGTKPAAAEPENDLLSKKSVKAASPELEPSAKMNGLFQFTGDAEDEDSEDEDEEEEEEAENDFETAWDVLDLARTIYEKQVKQLADGDEAVADIKKKIADIFDILGEISLESENFIQASRDLQSSLDLKLALYPFESTFVSEAYFKLSLATEYNTDIENPRQKAAELVQKAIDSVKKRAADAGGAEESGILTDLETRLQDLTFAPDPATTAAAATPIADILGGNADTIKARLAEAFAGAQDISGLVKRKRP</sequence>
<evidence type="ECO:0000256" key="2">
    <source>
        <dbReference type="ARBA" id="ARBA00022803"/>
    </source>
</evidence>
<gene>
    <name evidence="5" type="ORF">BZA70DRAFT_224455</name>
</gene>
<dbReference type="GeneID" id="90035717"/>
<feature type="non-terminal residue" evidence="5">
    <location>
        <position position="312"/>
    </location>
</feature>
<dbReference type="EMBL" id="JBBJBU010000006">
    <property type="protein sequence ID" value="KAK7205187.1"/>
    <property type="molecule type" value="Genomic_DNA"/>
</dbReference>
<dbReference type="PANTHER" id="PTHR15081">
    <property type="entry name" value="NUCLEAR AUTOANTIGENIC SPERM PROTEIN NASP -RELATED"/>
    <property type="match status" value="1"/>
</dbReference>
<dbReference type="Pfam" id="PF10516">
    <property type="entry name" value="SHNi-TPR"/>
    <property type="match status" value="1"/>
</dbReference>
<dbReference type="RefSeq" id="XP_064768220.1">
    <property type="nucleotide sequence ID" value="XM_064910205.1"/>
</dbReference>
<evidence type="ECO:0000259" key="4">
    <source>
        <dbReference type="Pfam" id="PF10516"/>
    </source>
</evidence>
<keyword evidence="2" id="KW-0802">TPR repeat</keyword>
<dbReference type="InterPro" id="IPR019544">
    <property type="entry name" value="Tetratricopeptide_SHNi-TPR_dom"/>
</dbReference>
<name>A0ABR1F5X2_9ASCO</name>
<dbReference type="PANTHER" id="PTHR15081:SF1">
    <property type="entry name" value="NUCLEAR AUTOANTIGENIC SPERM PROTEIN"/>
    <property type="match status" value="1"/>
</dbReference>
<keyword evidence="1" id="KW-0677">Repeat</keyword>
<feature type="region of interest" description="Disordered" evidence="3">
    <location>
        <begin position="94"/>
        <end position="124"/>
    </location>
</feature>
<feature type="compositionally biased region" description="Acidic residues" evidence="3">
    <location>
        <begin position="103"/>
        <end position="124"/>
    </location>
</feature>
<organism evidence="5 6">
    <name type="scientific">Myxozyma melibiosi</name>
    <dbReference type="NCBI Taxonomy" id="54550"/>
    <lineage>
        <taxon>Eukaryota</taxon>
        <taxon>Fungi</taxon>
        <taxon>Dikarya</taxon>
        <taxon>Ascomycota</taxon>
        <taxon>Saccharomycotina</taxon>
        <taxon>Lipomycetes</taxon>
        <taxon>Lipomycetales</taxon>
        <taxon>Lipomycetaceae</taxon>
        <taxon>Myxozyma</taxon>
    </lineage>
</organism>
<evidence type="ECO:0000256" key="3">
    <source>
        <dbReference type="SAM" id="MobiDB-lite"/>
    </source>
</evidence>
<dbReference type="Gene3D" id="1.25.40.10">
    <property type="entry name" value="Tetratricopeptide repeat domain"/>
    <property type="match status" value="1"/>
</dbReference>
<keyword evidence="6" id="KW-1185">Reference proteome</keyword>
<feature type="non-terminal residue" evidence="5">
    <location>
        <position position="1"/>
    </location>
</feature>
<feature type="domain" description="Tetratricopeptide SHNi-TPR" evidence="4">
    <location>
        <begin position="160"/>
        <end position="197"/>
    </location>
</feature>